<evidence type="ECO:0000313" key="2">
    <source>
        <dbReference type="EMBL" id="ACU90704.1"/>
    </source>
</evidence>
<evidence type="ECO:0000256" key="1">
    <source>
        <dbReference type="SAM" id="MobiDB-lite"/>
    </source>
</evidence>
<dbReference type="STRING" id="525897.Dbac_2627"/>
<gene>
    <name evidence="2" type="ordered locus">Dbac_2627</name>
</gene>
<evidence type="ECO:0000313" key="3">
    <source>
        <dbReference type="Proteomes" id="UP000002216"/>
    </source>
</evidence>
<keyword evidence="3" id="KW-1185">Reference proteome</keyword>
<sequence>MKPPNMRGGVYGEVVNACRVKRAPGTNRIKGTSRTKGTNRIKGTKSTKGFARSRAGHGDSAGCKNM</sequence>
<reference evidence="2 3" key="1">
    <citation type="journal article" date="2009" name="Stand. Genomic Sci.">
        <title>Complete genome sequence of Desulfomicrobium baculatum type strain (X).</title>
        <authorList>
            <person name="Copeland A."/>
            <person name="Spring S."/>
            <person name="Goker M."/>
            <person name="Schneider S."/>
            <person name="Lapidus A."/>
            <person name="Del Rio T.G."/>
            <person name="Tice H."/>
            <person name="Cheng J.F."/>
            <person name="Chen F."/>
            <person name="Nolan M."/>
            <person name="Bruce D."/>
            <person name="Goodwin L."/>
            <person name="Pitluck S."/>
            <person name="Ivanova N."/>
            <person name="Mavrommatis K."/>
            <person name="Ovchinnikova G."/>
            <person name="Pati A."/>
            <person name="Chen A."/>
            <person name="Palaniappan K."/>
            <person name="Land M."/>
            <person name="Hauser L."/>
            <person name="Chang Y.J."/>
            <person name="Jeffries C.C."/>
            <person name="Meincke L."/>
            <person name="Sims D."/>
            <person name="Brettin T."/>
            <person name="Detter J.C."/>
            <person name="Han C."/>
            <person name="Chain P."/>
            <person name="Bristow J."/>
            <person name="Eisen J.A."/>
            <person name="Markowitz V."/>
            <person name="Hugenholtz P."/>
            <person name="Kyrpides N.C."/>
            <person name="Klenk H.P."/>
            <person name="Lucas S."/>
        </authorList>
    </citation>
    <scope>NUCLEOTIDE SEQUENCE [LARGE SCALE GENOMIC DNA]</scope>
    <source>
        <strain evidence="3">DSM 4028 / VKM B-1378 / X</strain>
    </source>
</reference>
<dbReference type="Proteomes" id="UP000002216">
    <property type="component" value="Chromosome"/>
</dbReference>
<dbReference type="HOGENOM" id="CLU_2824053_0_0_7"/>
<organism evidence="2 3">
    <name type="scientific">Desulfomicrobium baculatum (strain DSM 4028 / VKM B-1378 / X)</name>
    <name type="common">Desulfovibrio baculatus</name>
    <dbReference type="NCBI Taxonomy" id="525897"/>
    <lineage>
        <taxon>Bacteria</taxon>
        <taxon>Pseudomonadati</taxon>
        <taxon>Thermodesulfobacteriota</taxon>
        <taxon>Desulfovibrionia</taxon>
        <taxon>Desulfovibrionales</taxon>
        <taxon>Desulfomicrobiaceae</taxon>
        <taxon>Desulfomicrobium</taxon>
    </lineage>
</organism>
<feature type="region of interest" description="Disordered" evidence="1">
    <location>
        <begin position="24"/>
        <end position="66"/>
    </location>
</feature>
<dbReference type="KEGG" id="dba:Dbac_2627"/>
<name>C7LSV4_DESBD</name>
<dbReference type="RefSeq" id="WP_015774793.1">
    <property type="nucleotide sequence ID" value="NC_013173.1"/>
</dbReference>
<accession>C7LSV4</accession>
<proteinExistence type="predicted"/>
<dbReference type="AlphaFoldDB" id="C7LSV4"/>
<feature type="compositionally biased region" description="Basic residues" evidence="1">
    <location>
        <begin position="31"/>
        <end position="45"/>
    </location>
</feature>
<dbReference type="EMBL" id="CP001629">
    <property type="protein sequence ID" value="ACU90704.1"/>
    <property type="molecule type" value="Genomic_DNA"/>
</dbReference>
<protein>
    <submittedName>
        <fullName evidence="2">Uncharacterized protein</fullName>
    </submittedName>
</protein>